<gene>
    <name evidence="3" type="ORF">B1B05_09105</name>
    <name evidence="4" type="ORF">SAMN05443094_103497</name>
</gene>
<reference evidence="6" key="2">
    <citation type="submission" date="2017-03" db="EMBL/GenBank/DDBJ databases">
        <title>Bacillus sp. V-88(T) DSM27956, whole genome shotgun sequencing project.</title>
        <authorList>
            <person name="Dastager S.G."/>
            <person name="Neurgaonkar P.S."/>
            <person name="Dharne M.S."/>
        </authorList>
    </citation>
    <scope>NUCLEOTIDE SEQUENCE [LARGE SCALE GENOMIC DNA]</scope>
    <source>
        <strain evidence="6">DSM 25145</strain>
    </source>
</reference>
<organism evidence="4 5">
    <name type="scientific">Domibacillus enclensis</name>
    <dbReference type="NCBI Taxonomy" id="1017273"/>
    <lineage>
        <taxon>Bacteria</taxon>
        <taxon>Bacillati</taxon>
        <taxon>Bacillota</taxon>
        <taxon>Bacilli</taxon>
        <taxon>Bacillales</taxon>
        <taxon>Bacillaceae</taxon>
        <taxon>Domibacillus</taxon>
    </lineage>
</organism>
<evidence type="ECO:0000313" key="5">
    <source>
        <dbReference type="Proteomes" id="UP000186385"/>
    </source>
</evidence>
<dbReference type="Proteomes" id="UP000186385">
    <property type="component" value="Unassembled WGS sequence"/>
</dbReference>
<feature type="signal peptide" evidence="2">
    <location>
        <begin position="1"/>
        <end position="20"/>
    </location>
</feature>
<dbReference type="STRING" id="1017273.SAMN05443094_103497"/>
<dbReference type="AlphaFoldDB" id="A0A1N6VA26"/>
<protein>
    <submittedName>
        <fullName evidence="4">Putative aldouronate transport system substrate-binding protein</fullName>
    </submittedName>
    <submittedName>
        <fullName evidence="3">Sugar ABC transporter substrate-binding protein</fullName>
    </submittedName>
</protein>
<dbReference type="SUPFAM" id="SSF53850">
    <property type="entry name" value="Periplasmic binding protein-like II"/>
    <property type="match status" value="1"/>
</dbReference>
<evidence type="ECO:0000256" key="1">
    <source>
        <dbReference type="ARBA" id="ARBA00022729"/>
    </source>
</evidence>
<reference evidence="3" key="3">
    <citation type="submission" date="2017-03" db="EMBL/GenBank/DDBJ databases">
        <authorList>
            <person name="Dastager S.G."/>
            <person name="Neurgaonkar P.S."/>
            <person name="Dharne M.S."/>
        </authorList>
    </citation>
    <scope>NUCLEOTIDE SEQUENCE</scope>
    <source>
        <strain evidence="3">DSM 25145</strain>
    </source>
</reference>
<dbReference type="PANTHER" id="PTHR43649:SF33">
    <property type="entry name" value="POLYGALACTURONAN_RHAMNOGALACTURONAN-BINDING PROTEIN YTCQ"/>
    <property type="match status" value="1"/>
</dbReference>
<accession>A0A1N6VA26</accession>
<name>A0A1N6VA26_9BACI</name>
<dbReference type="EMBL" id="FTLX01000003">
    <property type="protein sequence ID" value="SIQ74618.1"/>
    <property type="molecule type" value="Genomic_DNA"/>
</dbReference>
<dbReference type="Proteomes" id="UP000215545">
    <property type="component" value="Unassembled WGS sequence"/>
</dbReference>
<sequence length="516" mass="57245">MMKKKLTTALSLTLAASLMAACGNESSDSKAADDGAYKIATVRWSDWGDDFLKGFVEESEKEAGIDIKWDVYQNSEWGDKKALLMAGGDLPDAFLGSIALSDSDLAQNASMFIPLEDLIDENMPNLKAAFEADPTLRAIATSPDGHIYSLPKKLPMRPVAGNSFFINQKWLDNVGLEMPDTYEDFYAVLKAFKEKDANGNGDPNDEIPYGGGAFEYLLPFGLPKGSSPQVSMTMKDGKPVYMPTTEEYKDGISWMHKSYQEGLIDQELFTQDESMAEAKRIGESGSLVGVGTGWTPDAVFGPNANEYVQLPALKGPDGERYVMTDASIYSRNELMITSQAEDPAKLLQWADQFYTEDASIQTFYGSFGIGTEKLDDGTYKVLDVPEGESADIYAWTHSFRDFGPKYVGEGFNEKVSIPASGGDGLKLELDKEINQYAKEEFPNVFYTQEEMQRLNTLNVDLSAFVSSMQSKWVVDGGVDKEWDQYISQLKQMGYDEYMDIQNAAFKRYQENLAAAK</sequence>
<evidence type="ECO:0000313" key="4">
    <source>
        <dbReference type="EMBL" id="SIQ74618.1"/>
    </source>
</evidence>
<proteinExistence type="predicted"/>
<dbReference type="PROSITE" id="PS51257">
    <property type="entry name" value="PROKAR_LIPOPROTEIN"/>
    <property type="match status" value="1"/>
</dbReference>
<feature type="chain" id="PRO_5039309653" evidence="2">
    <location>
        <begin position="21"/>
        <end position="516"/>
    </location>
</feature>
<keyword evidence="1 2" id="KW-0732">Signal</keyword>
<dbReference type="PANTHER" id="PTHR43649">
    <property type="entry name" value="ARABINOSE-BINDING PROTEIN-RELATED"/>
    <property type="match status" value="1"/>
</dbReference>
<evidence type="ECO:0000313" key="3">
    <source>
        <dbReference type="EMBL" id="OXS78731.1"/>
    </source>
</evidence>
<dbReference type="Gene3D" id="3.40.190.10">
    <property type="entry name" value="Periplasmic binding protein-like II"/>
    <property type="match status" value="2"/>
</dbReference>
<reference evidence="4 5" key="1">
    <citation type="submission" date="2017-01" db="EMBL/GenBank/DDBJ databases">
        <authorList>
            <person name="Mah S.A."/>
            <person name="Swanson W.J."/>
            <person name="Moy G.W."/>
            <person name="Vacquier V.D."/>
        </authorList>
    </citation>
    <scope>NUCLEOTIDE SEQUENCE [LARGE SCALE GENOMIC DNA]</scope>
    <source>
        <strain evidence="4 5">NIO-1016</strain>
    </source>
</reference>
<dbReference type="EMBL" id="MWSK01000003">
    <property type="protein sequence ID" value="OXS78731.1"/>
    <property type="molecule type" value="Genomic_DNA"/>
</dbReference>
<keyword evidence="6" id="KW-1185">Reference proteome</keyword>
<dbReference type="InterPro" id="IPR050490">
    <property type="entry name" value="Bact_solute-bd_prot1"/>
</dbReference>
<evidence type="ECO:0000313" key="6">
    <source>
        <dbReference type="Proteomes" id="UP000215545"/>
    </source>
</evidence>
<evidence type="ECO:0000256" key="2">
    <source>
        <dbReference type="SAM" id="SignalP"/>
    </source>
</evidence>